<keyword evidence="7 9" id="KW-1035">Host cytoplasm</keyword>
<keyword evidence="5 9" id="KW-0694">RNA-binding</keyword>
<dbReference type="Proteomes" id="UP000136641">
    <property type="component" value="Genome"/>
</dbReference>
<name>A0A142J1Z5_9MONO</name>
<dbReference type="GO" id="GO:1990904">
    <property type="term" value="C:ribonucleoprotein complex"/>
    <property type="evidence" value="ECO:0007669"/>
    <property type="project" value="UniProtKB-KW"/>
</dbReference>
<evidence type="ECO:0000256" key="2">
    <source>
        <dbReference type="ARBA" id="ARBA00022497"/>
    </source>
</evidence>
<protein>
    <recommendedName>
        <fullName evidence="9">Nucleocapsid</fullName>
    </recommendedName>
    <alternativeName>
        <fullName evidence="9">Nucleocapsid protein</fullName>
    </alternativeName>
</protein>
<keyword evidence="2 9" id="KW-1139">Helical capsid protein</keyword>
<evidence type="ECO:0000256" key="3">
    <source>
        <dbReference type="ARBA" id="ARBA00022561"/>
    </source>
</evidence>
<keyword evidence="8 9" id="KW-0687">Ribonucleoprotein</keyword>
<comment type="similarity">
    <text evidence="1 9">Belongs to the paramyxoviruses nucleocapsid family.</text>
</comment>
<accession>A0A142J1Z5</accession>
<evidence type="ECO:0000256" key="7">
    <source>
        <dbReference type="ARBA" id="ARBA00023200"/>
    </source>
</evidence>
<gene>
    <name evidence="11" type="primary">NP</name>
</gene>
<evidence type="ECO:0000256" key="10">
    <source>
        <dbReference type="SAM" id="MobiDB-lite"/>
    </source>
</evidence>
<keyword evidence="3 9" id="KW-0167">Capsid protein</keyword>
<reference evidence="11 12" key="1">
    <citation type="submission" date="2016-01" db="EMBL/GenBank/DDBJ databases">
        <title>Complete Genome Sequence of Novel Avian Paramyxovirus (APMV-13) isolated from a wild bird in Kazakhstan.</title>
        <authorList>
            <person name="Seidalina A."/>
            <person name="Asanova S."/>
            <person name="Karamendin K."/>
            <person name="Kydyrmanov A."/>
            <person name="Daulbayeva K."/>
            <person name="Kasymbekov Y."/>
            <person name="Khan E."/>
            <person name="Sayatov M."/>
            <person name="Goodman S."/>
            <person name="Carr I."/>
            <person name="Harrison S."/>
        </authorList>
    </citation>
    <scope>NUCLEOTIDE SEQUENCE [LARGE SCALE GENOMIC DNA]</scope>
    <source>
        <strain evidence="11">APMV-13/white fronted goose/Northern Kazakhstan/5751/2013</strain>
    </source>
</reference>
<dbReference type="Pfam" id="PF00973">
    <property type="entry name" value="Paramyxo_ncap"/>
    <property type="match status" value="1"/>
</dbReference>
<comment type="subcellular location">
    <subcellularLocation>
        <location evidence="9">Virion</location>
    </subcellularLocation>
    <subcellularLocation>
        <location evidence="9">Host cytoplasm</location>
    </subcellularLocation>
</comment>
<keyword evidence="6 9" id="KW-0543">Viral nucleoprotein</keyword>
<dbReference type="InterPro" id="IPR002021">
    <property type="entry name" value="Paramyx_ncap"/>
</dbReference>
<evidence type="ECO:0000256" key="8">
    <source>
        <dbReference type="ARBA" id="ARBA00023274"/>
    </source>
</evidence>
<evidence type="ECO:0000256" key="9">
    <source>
        <dbReference type="RuleBase" id="RU361245"/>
    </source>
</evidence>
<dbReference type="GO" id="GO:0030430">
    <property type="term" value="C:host cell cytoplasm"/>
    <property type="evidence" value="ECO:0007669"/>
    <property type="project" value="UniProtKB-SubCell"/>
</dbReference>
<dbReference type="GO" id="GO:0019013">
    <property type="term" value="C:viral nucleocapsid"/>
    <property type="evidence" value="ECO:0007669"/>
    <property type="project" value="UniProtKB-KW"/>
</dbReference>
<keyword evidence="4 9" id="KW-0946">Virion</keyword>
<feature type="compositionally biased region" description="Polar residues" evidence="10">
    <location>
        <begin position="413"/>
        <end position="430"/>
    </location>
</feature>
<sequence>MASIFAEYDKLLDSQTKCNKGASPAERGGTIKVEIPVFICNTNDPETRWSFVSFAVRLAVSDSANKPLRQGAMVSLLCAHSETMRTHVAMASRNGETTIALLEIDAFNNGTPVFNARSGISDEKAQRFTMIANDLPRSCGNGTPFINGEAENDPPEDITDTLERILSVQGQIWVTLAKAMTAYETAEESESRRITKYVQQGRISKRFLLYPVVRSSIQLTIRSSLAVRAFMVSELRRAKNTPSGTSTYYSLVGDIDAYVRNAGLTPFFLTLKYGINTRTPALALSSLAGEIKKLGSLMRLYREKGDNGPYMTLLGDPDQMQFAPAEYSLMYSFSMGIASVLDKGTSKYQFSRDFMNPGYWRLGVECAQQQAASINEEMADELRLSPSARKALSNVVSKMTESSANEGFDAGNASVTSGLAQPSGDSSPKKISQPVDGASQEISSDDQRFIDLMRSIASNMRSSENDIPPTPGLTPRRDPAEDEGTGQADQWDM</sequence>
<evidence type="ECO:0000313" key="12">
    <source>
        <dbReference type="Proteomes" id="UP000136641"/>
    </source>
</evidence>
<proteinExistence type="inferred from homology"/>
<dbReference type="GO" id="GO:0003723">
    <property type="term" value="F:RNA binding"/>
    <property type="evidence" value="ECO:0007669"/>
    <property type="project" value="UniProtKB-KW"/>
</dbReference>
<evidence type="ECO:0000256" key="5">
    <source>
        <dbReference type="ARBA" id="ARBA00022884"/>
    </source>
</evidence>
<dbReference type="GO" id="GO:0005198">
    <property type="term" value="F:structural molecule activity"/>
    <property type="evidence" value="ECO:0007669"/>
    <property type="project" value="InterPro"/>
</dbReference>
<evidence type="ECO:0000313" key="11">
    <source>
        <dbReference type="EMBL" id="AMR70810.1"/>
    </source>
</evidence>
<evidence type="ECO:0000256" key="6">
    <source>
        <dbReference type="ARBA" id="ARBA00023086"/>
    </source>
</evidence>
<comment type="function">
    <text evidence="9">Forms the helical nucleocapsid (NC), protecting the genome from nucleases.</text>
</comment>
<organism evidence="11 12">
    <name type="scientific">Avian paramyxovirus 13 goose/Kazakhstan/5751/2013</name>
    <dbReference type="NCBI Taxonomy" id="1820326"/>
    <lineage>
        <taxon>Viruses</taxon>
        <taxon>Riboviria</taxon>
        <taxon>Orthornavirae</taxon>
        <taxon>Negarnaviricota</taxon>
        <taxon>Haploviricotina</taxon>
        <taxon>Monjiviricetes</taxon>
        <taxon>Mononegavirales</taxon>
        <taxon>Paramyxoviridae</taxon>
        <taxon>Avulavirinae</taxon>
        <taxon>Orthoavulavirus</taxon>
        <taxon>Orthoavulavirus japanense</taxon>
        <taxon>avian paramyxovirus 13</taxon>
    </lineage>
</organism>
<dbReference type="GO" id="GO:0019029">
    <property type="term" value="C:helical viral capsid"/>
    <property type="evidence" value="ECO:0007669"/>
    <property type="project" value="UniProtKB-KW"/>
</dbReference>
<comment type="subunit">
    <text evidence="9">Homomultimer; forms the nucleocapsid. Binds to the viral genomic RNA. N0 interacts with the phosphoprotein (via N-terminus); this interaction allows P to chaperon N0 to avoid N polymerization before encapsidation. Interacts as N-RNA template with the phosphoprotein (via C-terminus); this interaction positions the polymerase on the template.</text>
</comment>
<dbReference type="EMBL" id="KU646513">
    <property type="protein sequence ID" value="AMR70810.1"/>
    <property type="molecule type" value="Viral_cRNA"/>
</dbReference>
<evidence type="ECO:0000256" key="1">
    <source>
        <dbReference type="ARBA" id="ARBA00007642"/>
    </source>
</evidence>
<evidence type="ECO:0000256" key="4">
    <source>
        <dbReference type="ARBA" id="ARBA00022844"/>
    </source>
</evidence>
<feature type="region of interest" description="Disordered" evidence="10">
    <location>
        <begin position="403"/>
        <end position="493"/>
    </location>
</feature>